<feature type="compositionally biased region" description="Polar residues" evidence="2">
    <location>
        <begin position="493"/>
        <end position="511"/>
    </location>
</feature>
<sequence>MSHVPSFSEPHLLPASLVLGPGTSVGTVNMNPHLYFHDNGQGLLRQRLMYQESQGHPHSTSGLDFSAQSQHWWVTDGFSQAHHHPSEAVVQGDTEFESLDSNALNTTASDQNGAHQSDIEPFFHPFGGPSNVGGYEDANLGWASTPSGSPQLEPVGEHTAMDSGHIALMGMAVESSSQAHGDIKLEAELATMAPDQTPSQLHTHGEQVPAHSREAPWSSENPRSFVPRGMRFSSQSTVGPYVSRGHEQGYDLSEAGQRGASWLKLTEEPSRRDMHRDTTISSRNRARGSQGRRRKHEGSNWLDNDNVQFQPIQPRADAPYGLSISPNNINDHAGSGYVGSGDWSPWGQSIENVSLRSRTGSSTEMFTTTDGRTSAGWASHQRSSPEQAIFERSYDFEPSSGTDHLGDSMSTLCPGNWTGEDPSSDARHSDTLGASFSRDVEEHPPGRPPQFAFLLQVEDAQPGDTASSSQHDGSGIGTELRTEDQGLQHHTHSPVQSSERSLGNQSRSPSATDFADPLPCPEEGCHVTFSGDFRRGNLARHRRLVHRGAEYPCEAEDCGKSFKRKDARLKHYRKHHEDLCSNSPYIRRKIPGGPALEGDLDQAHVRMRPLSQAGSHGTLGL</sequence>
<feature type="compositionally biased region" description="Polar residues" evidence="2">
    <location>
        <begin position="355"/>
        <end position="372"/>
    </location>
</feature>
<dbReference type="GO" id="GO:0008270">
    <property type="term" value="F:zinc ion binding"/>
    <property type="evidence" value="ECO:0007669"/>
    <property type="project" value="UniProtKB-KW"/>
</dbReference>
<dbReference type="Proteomes" id="UP000799770">
    <property type="component" value="Unassembled WGS sequence"/>
</dbReference>
<dbReference type="SUPFAM" id="SSF57667">
    <property type="entry name" value="beta-beta-alpha zinc fingers"/>
    <property type="match status" value="1"/>
</dbReference>
<dbReference type="InterPro" id="IPR013087">
    <property type="entry name" value="Znf_C2H2_type"/>
</dbReference>
<proteinExistence type="predicted"/>
<feature type="compositionally biased region" description="Basic and acidic residues" evidence="2">
    <location>
        <begin position="265"/>
        <end position="278"/>
    </location>
</feature>
<dbReference type="PROSITE" id="PS50157">
    <property type="entry name" value="ZINC_FINGER_C2H2_2"/>
    <property type="match status" value="1"/>
</dbReference>
<dbReference type="SMART" id="SM00355">
    <property type="entry name" value="ZnF_C2H2"/>
    <property type="match status" value="2"/>
</dbReference>
<evidence type="ECO:0000256" key="1">
    <source>
        <dbReference type="PROSITE-ProRule" id="PRU00042"/>
    </source>
</evidence>
<dbReference type="AlphaFoldDB" id="A0A6A5ZMX6"/>
<dbReference type="Gene3D" id="3.30.160.60">
    <property type="entry name" value="Classic Zinc Finger"/>
    <property type="match status" value="1"/>
</dbReference>
<keyword evidence="1" id="KW-0863">Zinc-finger</keyword>
<keyword evidence="5" id="KW-1185">Reference proteome</keyword>
<feature type="region of interest" description="Disordered" evidence="2">
    <location>
        <begin position="262"/>
        <end position="307"/>
    </location>
</feature>
<protein>
    <recommendedName>
        <fullName evidence="3">C2H2-type domain-containing protein</fullName>
    </recommendedName>
</protein>
<organism evidence="4 5">
    <name type="scientific">Lophiotrema nucula</name>
    <dbReference type="NCBI Taxonomy" id="690887"/>
    <lineage>
        <taxon>Eukaryota</taxon>
        <taxon>Fungi</taxon>
        <taxon>Dikarya</taxon>
        <taxon>Ascomycota</taxon>
        <taxon>Pezizomycotina</taxon>
        <taxon>Dothideomycetes</taxon>
        <taxon>Pleosporomycetidae</taxon>
        <taxon>Pleosporales</taxon>
        <taxon>Lophiotremataceae</taxon>
        <taxon>Lophiotrema</taxon>
    </lineage>
</organism>
<evidence type="ECO:0000256" key="2">
    <source>
        <dbReference type="SAM" id="MobiDB-lite"/>
    </source>
</evidence>
<feature type="region of interest" description="Disordered" evidence="2">
    <location>
        <begin position="485"/>
        <end position="517"/>
    </location>
</feature>
<evidence type="ECO:0000259" key="3">
    <source>
        <dbReference type="PROSITE" id="PS50157"/>
    </source>
</evidence>
<accession>A0A6A5ZMX6</accession>
<keyword evidence="1" id="KW-0862">Zinc</keyword>
<evidence type="ECO:0000313" key="4">
    <source>
        <dbReference type="EMBL" id="KAF2120972.1"/>
    </source>
</evidence>
<feature type="region of interest" description="Disordered" evidence="2">
    <location>
        <begin position="138"/>
        <end position="157"/>
    </location>
</feature>
<feature type="region of interest" description="Disordered" evidence="2">
    <location>
        <begin position="196"/>
        <end position="237"/>
    </location>
</feature>
<feature type="compositionally biased region" description="Basic residues" evidence="2">
    <location>
        <begin position="284"/>
        <end position="296"/>
    </location>
</feature>
<gene>
    <name evidence="4" type="ORF">BDV96DRAFT_282315</name>
</gene>
<feature type="region of interest" description="Disordered" evidence="2">
    <location>
        <begin position="355"/>
        <end position="431"/>
    </location>
</feature>
<dbReference type="OrthoDB" id="3800855at2759"/>
<keyword evidence="1" id="KW-0479">Metal-binding</keyword>
<evidence type="ECO:0000313" key="5">
    <source>
        <dbReference type="Proteomes" id="UP000799770"/>
    </source>
</evidence>
<feature type="domain" description="C2H2-type" evidence="3">
    <location>
        <begin position="551"/>
        <end position="575"/>
    </location>
</feature>
<dbReference type="EMBL" id="ML977313">
    <property type="protein sequence ID" value="KAF2120972.1"/>
    <property type="molecule type" value="Genomic_DNA"/>
</dbReference>
<feature type="region of interest" description="Disordered" evidence="2">
    <location>
        <begin position="460"/>
        <end position="479"/>
    </location>
</feature>
<dbReference type="InterPro" id="IPR036236">
    <property type="entry name" value="Znf_C2H2_sf"/>
</dbReference>
<reference evidence="4" key="1">
    <citation type="journal article" date="2020" name="Stud. Mycol.">
        <title>101 Dothideomycetes genomes: a test case for predicting lifestyles and emergence of pathogens.</title>
        <authorList>
            <person name="Haridas S."/>
            <person name="Albert R."/>
            <person name="Binder M."/>
            <person name="Bloem J."/>
            <person name="Labutti K."/>
            <person name="Salamov A."/>
            <person name="Andreopoulos B."/>
            <person name="Baker S."/>
            <person name="Barry K."/>
            <person name="Bills G."/>
            <person name="Bluhm B."/>
            <person name="Cannon C."/>
            <person name="Castanera R."/>
            <person name="Culley D."/>
            <person name="Daum C."/>
            <person name="Ezra D."/>
            <person name="Gonzalez J."/>
            <person name="Henrissat B."/>
            <person name="Kuo A."/>
            <person name="Liang C."/>
            <person name="Lipzen A."/>
            <person name="Lutzoni F."/>
            <person name="Magnuson J."/>
            <person name="Mondo S."/>
            <person name="Nolan M."/>
            <person name="Ohm R."/>
            <person name="Pangilinan J."/>
            <person name="Park H.-J."/>
            <person name="Ramirez L."/>
            <person name="Alfaro M."/>
            <person name="Sun H."/>
            <person name="Tritt A."/>
            <person name="Yoshinaga Y."/>
            <person name="Zwiers L.-H."/>
            <person name="Turgeon B."/>
            <person name="Goodwin S."/>
            <person name="Spatafora J."/>
            <person name="Crous P."/>
            <person name="Grigoriev I."/>
        </authorList>
    </citation>
    <scope>NUCLEOTIDE SEQUENCE</scope>
    <source>
        <strain evidence="4">CBS 627.86</strain>
    </source>
</reference>
<name>A0A6A5ZMX6_9PLEO</name>